<accession>A0A5B7HXU0</accession>
<evidence type="ECO:0000256" key="1">
    <source>
        <dbReference type="SAM" id="MobiDB-lite"/>
    </source>
</evidence>
<dbReference type="AlphaFoldDB" id="A0A5B7HXU0"/>
<keyword evidence="3" id="KW-1185">Reference proteome</keyword>
<feature type="region of interest" description="Disordered" evidence="1">
    <location>
        <begin position="1"/>
        <end position="26"/>
    </location>
</feature>
<protein>
    <submittedName>
        <fullName evidence="2">Uncharacterized protein</fullName>
    </submittedName>
</protein>
<sequence>MPVGHPLSTAESYEDDEEDVPPNQEGVSPFLHLIGQVRAYLHLPAPEAPSLSYITGVERAQGSVLPRQPSFSLPRLLMAQTLHEEAQCRSLKELMPCSANFQLSRDWYGWARSFYLPEGTSLAPPPVNEELGGLRPVGNPAVSVSSWLLAQMEKVCGFMADIAFWTDWVLATWAGATSSMEQVILKFLLALVKANKDILRPAEELRCRLLMLLRQMVVDSLPRTFSDREKRQLLSFPFSDVLFDPMVVAKVQKDEHLATQHHALFSMVRVFASFFGVQPLGPGGAR</sequence>
<comment type="caution">
    <text evidence="2">The sequence shown here is derived from an EMBL/GenBank/DDBJ whole genome shotgun (WGS) entry which is preliminary data.</text>
</comment>
<gene>
    <name evidence="2" type="ORF">E2C01_067587</name>
</gene>
<reference evidence="2 3" key="1">
    <citation type="submission" date="2019-05" db="EMBL/GenBank/DDBJ databases">
        <title>Another draft genome of Portunus trituberculatus and its Hox gene families provides insights of decapod evolution.</title>
        <authorList>
            <person name="Jeong J.-H."/>
            <person name="Song I."/>
            <person name="Kim S."/>
            <person name="Choi T."/>
            <person name="Kim D."/>
            <person name="Ryu S."/>
            <person name="Kim W."/>
        </authorList>
    </citation>
    <scope>NUCLEOTIDE SEQUENCE [LARGE SCALE GENOMIC DNA]</scope>
    <source>
        <tissue evidence="2">Muscle</tissue>
    </source>
</reference>
<organism evidence="2 3">
    <name type="scientific">Portunus trituberculatus</name>
    <name type="common">Swimming crab</name>
    <name type="synonym">Neptunus trituberculatus</name>
    <dbReference type="NCBI Taxonomy" id="210409"/>
    <lineage>
        <taxon>Eukaryota</taxon>
        <taxon>Metazoa</taxon>
        <taxon>Ecdysozoa</taxon>
        <taxon>Arthropoda</taxon>
        <taxon>Crustacea</taxon>
        <taxon>Multicrustacea</taxon>
        <taxon>Malacostraca</taxon>
        <taxon>Eumalacostraca</taxon>
        <taxon>Eucarida</taxon>
        <taxon>Decapoda</taxon>
        <taxon>Pleocyemata</taxon>
        <taxon>Brachyura</taxon>
        <taxon>Eubrachyura</taxon>
        <taxon>Portunoidea</taxon>
        <taxon>Portunidae</taxon>
        <taxon>Portuninae</taxon>
        <taxon>Portunus</taxon>
    </lineage>
</organism>
<dbReference type="Proteomes" id="UP000324222">
    <property type="component" value="Unassembled WGS sequence"/>
</dbReference>
<proteinExistence type="predicted"/>
<dbReference type="EMBL" id="VSRR010036452">
    <property type="protein sequence ID" value="MPC73264.1"/>
    <property type="molecule type" value="Genomic_DNA"/>
</dbReference>
<evidence type="ECO:0000313" key="2">
    <source>
        <dbReference type="EMBL" id="MPC73264.1"/>
    </source>
</evidence>
<evidence type="ECO:0000313" key="3">
    <source>
        <dbReference type="Proteomes" id="UP000324222"/>
    </source>
</evidence>
<name>A0A5B7HXU0_PORTR</name>